<gene>
    <name evidence="1" type="ORF">ACX05_21330</name>
</gene>
<comment type="caution">
    <text evidence="1">The sequence shown here is derived from an EMBL/GenBank/DDBJ whole genome shotgun (WGS) entry which is preliminary data.</text>
</comment>
<dbReference type="RefSeq" id="WP_366534689.1">
    <property type="nucleotide sequence ID" value="NZ_LIRS01000128.1"/>
</dbReference>
<feature type="non-terminal residue" evidence="1">
    <location>
        <position position="169"/>
    </location>
</feature>
<evidence type="ECO:0008006" key="3">
    <source>
        <dbReference type="Google" id="ProtNLM"/>
    </source>
</evidence>
<accession>A0AAW3IQM4</accession>
<dbReference type="EMBL" id="LIRS01000128">
    <property type="protein sequence ID" value="KOY22619.1"/>
    <property type="molecule type" value="Genomic_DNA"/>
</dbReference>
<sequence>MAIKIIGDGWNVPSIESTQVLADFVYEIFSDFIGYELESDIIVGNDLEQVYPLAHYEKKGGNWQITLSCASGTHWAQFAYQLAHEVCHLYCNHAQCRGHKHKWLEESFCECASIAVLDKLGVAWATSKMSKFNPDYGQSVLDYITDVKGSVIQKIDNHEDFIQWLLANI</sequence>
<reference evidence="1 2" key="1">
    <citation type="submission" date="2015-07" db="EMBL/GenBank/DDBJ databases">
        <title>Foodborne Vibrio parahaemolyticus Isolates.</title>
        <authorList>
            <person name="Ronholm J."/>
            <person name="Petronella N."/>
            <person name="Kenwell R."/>
            <person name="Banerjee S."/>
        </authorList>
    </citation>
    <scope>NUCLEOTIDE SEQUENCE [LARGE SCALE GENOMIC DNA]</scope>
    <source>
        <strain evidence="1 2">HS-06-05</strain>
    </source>
</reference>
<protein>
    <recommendedName>
        <fullName evidence="3">IrrE N-terminal-like domain-containing protein</fullName>
    </recommendedName>
</protein>
<evidence type="ECO:0000313" key="1">
    <source>
        <dbReference type="EMBL" id="KOY22619.1"/>
    </source>
</evidence>
<proteinExistence type="predicted"/>
<evidence type="ECO:0000313" key="2">
    <source>
        <dbReference type="Proteomes" id="UP000037697"/>
    </source>
</evidence>
<dbReference type="Proteomes" id="UP000037697">
    <property type="component" value="Unassembled WGS sequence"/>
</dbReference>
<name>A0AAW3IQM4_VIBPH</name>
<organism evidence="1 2">
    <name type="scientific">Vibrio parahaemolyticus</name>
    <dbReference type="NCBI Taxonomy" id="670"/>
    <lineage>
        <taxon>Bacteria</taxon>
        <taxon>Pseudomonadati</taxon>
        <taxon>Pseudomonadota</taxon>
        <taxon>Gammaproteobacteria</taxon>
        <taxon>Vibrionales</taxon>
        <taxon>Vibrionaceae</taxon>
        <taxon>Vibrio</taxon>
    </lineage>
</organism>
<dbReference type="AlphaFoldDB" id="A0AAW3IQM4"/>